<dbReference type="EMBL" id="SBJO01000436">
    <property type="protein sequence ID" value="KAF9761070.1"/>
    <property type="molecule type" value="Genomic_DNA"/>
</dbReference>
<dbReference type="PROSITE" id="PS50878">
    <property type="entry name" value="RT_POL"/>
    <property type="match status" value="1"/>
</dbReference>
<dbReference type="SUPFAM" id="SSF56672">
    <property type="entry name" value="DNA/RNA polymerases"/>
    <property type="match status" value="1"/>
</dbReference>
<keyword evidence="3" id="KW-1185">Reference proteome</keyword>
<evidence type="ECO:0000259" key="1">
    <source>
        <dbReference type="PROSITE" id="PS50878"/>
    </source>
</evidence>
<proteinExistence type="predicted"/>
<dbReference type="Proteomes" id="UP000740883">
    <property type="component" value="Unassembled WGS sequence"/>
</dbReference>
<dbReference type="PANTHER" id="PTHR21301:SF10">
    <property type="entry name" value="REVERSE TRANSCRIPTASE DOMAIN-CONTAINING PROTEIN"/>
    <property type="match status" value="1"/>
</dbReference>
<protein>
    <recommendedName>
        <fullName evidence="1">Reverse transcriptase domain-containing protein</fullName>
    </recommendedName>
</protein>
<dbReference type="InterPro" id="IPR043502">
    <property type="entry name" value="DNA/RNA_pol_sf"/>
</dbReference>
<comment type="caution">
    <text evidence="2">The sequence shown here is derived from an EMBL/GenBank/DDBJ whole genome shotgun (WGS) entry which is preliminary data.</text>
</comment>
<reference evidence="2 3" key="1">
    <citation type="journal article" date="2020" name="Genome Biol. Evol.">
        <title>Comparative genomics of strictly vertically transmitted, feminizing microsporidia endosymbionts of amphipod crustaceans.</title>
        <authorList>
            <person name="Cormier A."/>
            <person name="Chebbi M.A."/>
            <person name="Giraud I."/>
            <person name="Wattier R."/>
            <person name="Teixeira M."/>
            <person name="Gilbert C."/>
            <person name="Rigaud T."/>
            <person name="Cordaux R."/>
        </authorList>
    </citation>
    <scope>NUCLEOTIDE SEQUENCE [LARGE SCALE GENOMIC DNA]</scope>
    <source>
        <strain evidence="2 3">Ou3-Ou53</strain>
    </source>
</reference>
<dbReference type="AlphaFoldDB" id="A0A9P6GZ09"/>
<feature type="domain" description="Reverse transcriptase" evidence="1">
    <location>
        <begin position="1"/>
        <end position="157"/>
    </location>
</feature>
<sequence length="303" mass="36289">MYTNIDNNDGVKGVVEYLRTQNVYHKAISRIESLLHWVLQHNYFTYGGKLYRQVKGTAMGSNVAPAYANLFMAYHECKMWRVIPKPLLYKRYLDDILIVVKTEEEFRRYFSYMNMMSRSLKFTFVKCEKSLAFLDLKISLGGKFRREGKLNYALFQKPKSKNVFIHPECDIKPNVKFGWITGENIRFLRNSASKKEFKKTMRYFRQDLLFRGIPEDIIEKYIIYKYKHRYLYYDKKVEKEVENPPTYLVCESDVLDRIFTKFVYRVNCLYDSSIVLVVKNYHKLIDELNRLALKVLDMEDQDI</sequence>
<dbReference type="InterPro" id="IPR000477">
    <property type="entry name" value="RT_dom"/>
</dbReference>
<dbReference type="OrthoDB" id="5590007at2759"/>
<evidence type="ECO:0000313" key="3">
    <source>
        <dbReference type="Proteomes" id="UP000740883"/>
    </source>
</evidence>
<name>A0A9P6GZ09_9MICR</name>
<evidence type="ECO:0000313" key="2">
    <source>
        <dbReference type="EMBL" id="KAF9761070.1"/>
    </source>
</evidence>
<dbReference type="PANTHER" id="PTHR21301">
    <property type="entry name" value="REVERSE TRANSCRIPTASE"/>
    <property type="match status" value="1"/>
</dbReference>
<organism evidence="2 3">
    <name type="scientific">Nosema granulosis</name>
    <dbReference type="NCBI Taxonomy" id="83296"/>
    <lineage>
        <taxon>Eukaryota</taxon>
        <taxon>Fungi</taxon>
        <taxon>Fungi incertae sedis</taxon>
        <taxon>Microsporidia</taxon>
        <taxon>Nosematidae</taxon>
        <taxon>Nosema</taxon>
    </lineage>
</organism>
<accession>A0A9P6GZ09</accession>
<gene>
    <name evidence="2" type="ORF">NGRA_2883</name>
</gene>